<gene>
    <name evidence="2" type="ORF">AXI58_03845</name>
</gene>
<accession>A0A150F4C6</accession>
<dbReference type="STRING" id="1793963.AXI58_03845"/>
<dbReference type="RefSeq" id="WP_061523053.1">
    <property type="nucleotide sequence ID" value="NZ_JAJJBV010000003.1"/>
</dbReference>
<dbReference type="Pfam" id="PF06961">
    <property type="entry name" value="DUF1294"/>
    <property type="match status" value="1"/>
</dbReference>
<comment type="caution">
    <text evidence="2">The sequence shown here is derived from an EMBL/GenBank/DDBJ whole genome shotgun (WGS) entry which is preliminary data.</text>
</comment>
<name>A0A150F4C6_9BACI</name>
<keyword evidence="1" id="KW-0472">Membrane</keyword>
<evidence type="ECO:0000313" key="2">
    <source>
        <dbReference type="EMBL" id="KXZ13650.1"/>
    </source>
</evidence>
<reference evidence="3" key="1">
    <citation type="submission" date="2016-02" db="EMBL/GenBank/DDBJ databases">
        <authorList>
            <person name="Dunlap C."/>
        </authorList>
    </citation>
    <scope>NUCLEOTIDE SEQUENCE [LARGE SCALE GENOMIC DNA]</scope>
    <source>
        <strain evidence="3">NRRL B-41092</strain>
    </source>
</reference>
<evidence type="ECO:0008006" key="4">
    <source>
        <dbReference type="Google" id="ProtNLM"/>
    </source>
</evidence>
<feature type="transmembrane region" description="Helical" evidence="1">
    <location>
        <begin position="37"/>
        <end position="53"/>
    </location>
</feature>
<protein>
    <recommendedName>
        <fullName evidence="4">DUF1294 domain-containing protein</fullName>
    </recommendedName>
</protein>
<evidence type="ECO:0000313" key="3">
    <source>
        <dbReference type="Proteomes" id="UP000075430"/>
    </source>
</evidence>
<proteinExistence type="predicted"/>
<dbReference type="AlphaFoldDB" id="A0A150F4C6"/>
<keyword evidence="1" id="KW-1133">Transmembrane helix</keyword>
<feature type="transmembrane region" description="Helical" evidence="1">
    <location>
        <begin position="65"/>
        <end position="85"/>
    </location>
</feature>
<sequence>MAVFIYAVLINGYGFWIMGADKRRAEQHRWRISEKRIWLAAAMFGSLGVWLGMHAFRHKTKHRSFVYGVPLLFFAESALVLLYIINRK</sequence>
<organism evidence="2 3">
    <name type="scientific">Bacillus nakamurai</name>
    <dbReference type="NCBI Taxonomy" id="1793963"/>
    <lineage>
        <taxon>Bacteria</taxon>
        <taxon>Bacillati</taxon>
        <taxon>Bacillota</taxon>
        <taxon>Bacilli</taxon>
        <taxon>Bacillales</taxon>
        <taxon>Bacillaceae</taxon>
        <taxon>Bacillus</taxon>
    </lineage>
</organism>
<keyword evidence="3" id="KW-1185">Reference proteome</keyword>
<evidence type="ECO:0000256" key="1">
    <source>
        <dbReference type="SAM" id="Phobius"/>
    </source>
</evidence>
<dbReference type="Proteomes" id="UP000075430">
    <property type="component" value="Unassembled WGS sequence"/>
</dbReference>
<dbReference type="OrthoDB" id="1698854at2"/>
<keyword evidence="1" id="KW-0812">Transmembrane</keyword>
<dbReference type="EMBL" id="LSBA01000037">
    <property type="protein sequence ID" value="KXZ13650.1"/>
    <property type="molecule type" value="Genomic_DNA"/>
</dbReference>
<dbReference type="InterPro" id="IPR010718">
    <property type="entry name" value="DUF1294"/>
</dbReference>